<accession>A0ABW5E510</accession>
<name>A0ABW5E510_9BACT</name>
<evidence type="ECO:0000256" key="1">
    <source>
        <dbReference type="SAM" id="Phobius"/>
    </source>
</evidence>
<proteinExistence type="predicted"/>
<dbReference type="InterPro" id="IPR005625">
    <property type="entry name" value="PepSY-ass_TM"/>
</dbReference>
<evidence type="ECO:0000313" key="3">
    <source>
        <dbReference type="Proteomes" id="UP001597297"/>
    </source>
</evidence>
<comment type="caution">
    <text evidence="2">The sequence shown here is derived from an EMBL/GenBank/DDBJ whole genome shotgun (WGS) entry which is preliminary data.</text>
</comment>
<gene>
    <name evidence="2" type="ORF">ACFSQZ_13600</name>
</gene>
<dbReference type="Proteomes" id="UP001597297">
    <property type="component" value="Unassembled WGS sequence"/>
</dbReference>
<dbReference type="Pfam" id="PF03929">
    <property type="entry name" value="PepSY_TM"/>
    <property type="match status" value="1"/>
</dbReference>
<keyword evidence="1" id="KW-0812">Transmembrane</keyword>
<dbReference type="RefSeq" id="WP_377093460.1">
    <property type="nucleotide sequence ID" value="NZ_JBHSJM010000001.1"/>
</dbReference>
<keyword evidence="3" id="KW-1185">Reference proteome</keyword>
<feature type="transmembrane region" description="Helical" evidence="1">
    <location>
        <begin position="12"/>
        <end position="33"/>
    </location>
</feature>
<evidence type="ECO:0000313" key="2">
    <source>
        <dbReference type="EMBL" id="MFD2277509.1"/>
    </source>
</evidence>
<sequence length="363" mass="40976">MKVKTIWKIHSVLGLLAGIPLLLIAITGSILVFKTEIDALWDPAKNKLEVPASAERLSYDELTTIARESYSDQIVAGWALPRAYDCSDYIFLMDPHDEEHWTVGRIDPYSGDVLSASTEFDASFTGWILEFHYTFLAGHTGLIVVGVVGVILCLLGVSGFFIYRKFWKSFFKMKWKTSLRLFSGNLHKRIGIVTTPFFLVLGFTGAFWNFQHIVGHLNEENEEEHAHLERTPVLEVSLDEMINKSKEEIEGFQEMYISLPHHPGNDPIYFYGYSETRSPIHSDYSCVTVFDSQTGELQSATDIRDSAIHLQAYDAFRPLHYGNFGGIPIKVLWCILGLSPAILALSGTYIGISRLRQKKSKKG</sequence>
<organism evidence="2 3">
    <name type="scientific">Rubritalea spongiae</name>
    <dbReference type="NCBI Taxonomy" id="430797"/>
    <lineage>
        <taxon>Bacteria</taxon>
        <taxon>Pseudomonadati</taxon>
        <taxon>Verrucomicrobiota</taxon>
        <taxon>Verrucomicrobiia</taxon>
        <taxon>Verrucomicrobiales</taxon>
        <taxon>Rubritaleaceae</taxon>
        <taxon>Rubritalea</taxon>
    </lineage>
</organism>
<feature type="transmembrane region" description="Helical" evidence="1">
    <location>
        <begin position="141"/>
        <end position="163"/>
    </location>
</feature>
<feature type="transmembrane region" description="Helical" evidence="1">
    <location>
        <begin position="327"/>
        <end position="352"/>
    </location>
</feature>
<dbReference type="PANTHER" id="PTHR34219">
    <property type="entry name" value="IRON-REGULATED INNER MEMBRANE PROTEIN-RELATED"/>
    <property type="match status" value="1"/>
</dbReference>
<feature type="transmembrane region" description="Helical" evidence="1">
    <location>
        <begin position="190"/>
        <end position="210"/>
    </location>
</feature>
<dbReference type="EMBL" id="JBHUJC010000042">
    <property type="protein sequence ID" value="MFD2277509.1"/>
    <property type="molecule type" value="Genomic_DNA"/>
</dbReference>
<keyword evidence="1" id="KW-1133">Transmembrane helix</keyword>
<protein>
    <submittedName>
        <fullName evidence="2">PepSY-associated TM helix domain-containing protein</fullName>
    </submittedName>
</protein>
<dbReference type="PANTHER" id="PTHR34219:SF8">
    <property type="entry name" value="PEPSY DOMAIN-CONTAINING PROTEIN"/>
    <property type="match status" value="1"/>
</dbReference>
<keyword evidence="1" id="KW-0472">Membrane</keyword>
<reference evidence="3" key="1">
    <citation type="journal article" date="2019" name="Int. J. Syst. Evol. Microbiol.">
        <title>The Global Catalogue of Microorganisms (GCM) 10K type strain sequencing project: providing services to taxonomists for standard genome sequencing and annotation.</title>
        <authorList>
            <consortium name="The Broad Institute Genomics Platform"/>
            <consortium name="The Broad Institute Genome Sequencing Center for Infectious Disease"/>
            <person name="Wu L."/>
            <person name="Ma J."/>
        </authorList>
    </citation>
    <scope>NUCLEOTIDE SEQUENCE [LARGE SCALE GENOMIC DNA]</scope>
    <source>
        <strain evidence="3">JCM 16545</strain>
    </source>
</reference>